<feature type="domain" description="DUF1232" evidence="6">
    <location>
        <begin position="31"/>
        <end position="66"/>
    </location>
</feature>
<feature type="transmembrane region" description="Helical" evidence="5">
    <location>
        <begin position="51"/>
        <end position="75"/>
    </location>
</feature>
<evidence type="ECO:0000256" key="4">
    <source>
        <dbReference type="ARBA" id="ARBA00023136"/>
    </source>
</evidence>
<dbReference type="Pfam" id="PF06803">
    <property type="entry name" value="DUF1232"/>
    <property type="match status" value="1"/>
</dbReference>
<evidence type="ECO:0000313" key="7">
    <source>
        <dbReference type="EMBL" id="PWB73509.1"/>
    </source>
</evidence>
<evidence type="ECO:0000256" key="5">
    <source>
        <dbReference type="SAM" id="Phobius"/>
    </source>
</evidence>
<comment type="caution">
    <text evidence="7">The sequence shown here is derived from an EMBL/GenBank/DDBJ whole genome shotgun (WGS) entry which is preliminary data.</text>
</comment>
<name>A0A855X866_9BACT</name>
<feature type="transmembrane region" description="Helical" evidence="5">
    <location>
        <begin position="28"/>
        <end position="45"/>
    </location>
</feature>
<evidence type="ECO:0000313" key="8">
    <source>
        <dbReference type="Proteomes" id="UP000250918"/>
    </source>
</evidence>
<dbReference type="Proteomes" id="UP000250918">
    <property type="component" value="Unassembled WGS sequence"/>
</dbReference>
<dbReference type="InterPro" id="IPR010652">
    <property type="entry name" value="DUF1232"/>
</dbReference>
<keyword evidence="2 5" id="KW-0812">Transmembrane</keyword>
<evidence type="ECO:0000256" key="1">
    <source>
        <dbReference type="ARBA" id="ARBA00004127"/>
    </source>
</evidence>
<evidence type="ECO:0000256" key="3">
    <source>
        <dbReference type="ARBA" id="ARBA00022989"/>
    </source>
</evidence>
<keyword evidence="4 5" id="KW-0472">Membrane</keyword>
<reference evidence="7 8" key="1">
    <citation type="journal article" date="2018" name="ISME J.">
        <title>A methanotrophic archaeon couples anaerobic oxidation of methane to Fe(III) reduction.</title>
        <authorList>
            <person name="Cai C."/>
            <person name="Leu A.O."/>
            <person name="Xie G.J."/>
            <person name="Guo J."/>
            <person name="Feng Y."/>
            <person name="Zhao J.X."/>
            <person name="Tyson G.W."/>
            <person name="Yuan Z."/>
            <person name="Hu S."/>
        </authorList>
    </citation>
    <scope>NUCLEOTIDE SEQUENCE [LARGE SCALE GENOMIC DNA]</scope>
    <source>
        <strain evidence="7">FeB_12</strain>
    </source>
</reference>
<sequence>MSWRDLANRVRREIHVYRLVLVDKRTPWLSRILLGAAIAYMVSPIDLIPDFIPIVGHLDDLIIVPLLVVTALALIPREVIDECRQKADIGRKD</sequence>
<evidence type="ECO:0000259" key="6">
    <source>
        <dbReference type="Pfam" id="PF06803"/>
    </source>
</evidence>
<gene>
    <name evidence="7" type="ORF">C3F09_05245</name>
</gene>
<protein>
    <recommendedName>
        <fullName evidence="6">DUF1232 domain-containing protein</fullName>
    </recommendedName>
</protein>
<dbReference type="EMBL" id="PQAP01000053">
    <property type="protein sequence ID" value="PWB73509.1"/>
    <property type="molecule type" value="Genomic_DNA"/>
</dbReference>
<dbReference type="AlphaFoldDB" id="A0A855X866"/>
<accession>A0A855X866</accession>
<dbReference type="GO" id="GO:0012505">
    <property type="term" value="C:endomembrane system"/>
    <property type="evidence" value="ECO:0007669"/>
    <property type="project" value="UniProtKB-SubCell"/>
</dbReference>
<proteinExistence type="predicted"/>
<comment type="subcellular location">
    <subcellularLocation>
        <location evidence="1">Endomembrane system</location>
        <topology evidence="1">Multi-pass membrane protein</topology>
    </subcellularLocation>
</comment>
<keyword evidence="3 5" id="KW-1133">Transmembrane helix</keyword>
<evidence type="ECO:0000256" key="2">
    <source>
        <dbReference type="ARBA" id="ARBA00022692"/>
    </source>
</evidence>
<organism evidence="7 8">
    <name type="scientific">candidate division GN15 bacterium</name>
    <dbReference type="NCBI Taxonomy" id="2072418"/>
    <lineage>
        <taxon>Bacteria</taxon>
        <taxon>candidate division GN15</taxon>
    </lineage>
</organism>